<dbReference type="InterPro" id="IPR022311">
    <property type="entry name" value="PolX-like"/>
</dbReference>
<name>A0A1F5YP25_9BACT</name>
<keyword evidence="1" id="KW-0808">Transferase</keyword>
<dbReference type="SMART" id="SM00483">
    <property type="entry name" value="POLXc"/>
    <property type="match status" value="1"/>
</dbReference>
<dbReference type="GO" id="GO:0003887">
    <property type="term" value="F:DNA-directed DNA polymerase activity"/>
    <property type="evidence" value="ECO:0007669"/>
    <property type="project" value="InterPro"/>
</dbReference>
<dbReference type="STRING" id="1798371.A2W14_01450"/>
<dbReference type="InterPro" id="IPR037160">
    <property type="entry name" value="DNA_Pol_thumb_sf"/>
</dbReference>
<dbReference type="Gene3D" id="3.20.20.140">
    <property type="entry name" value="Metal-dependent hydrolases"/>
    <property type="match status" value="1"/>
</dbReference>
<feature type="domain" description="DNA-directed DNA polymerase X" evidence="4">
    <location>
        <begin position="5"/>
        <end position="340"/>
    </location>
</feature>
<dbReference type="Pfam" id="PF14791">
    <property type="entry name" value="DNA_pol_B_thumb"/>
    <property type="match status" value="1"/>
</dbReference>
<protein>
    <recommendedName>
        <fullName evidence="7">DNA-directed DNA polymerase</fullName>
    </recommendedName>
</protein>
<dbReference type="InterPro" id="IPR050243">
    <property type="entry name" value="PHP_phosphatase"/>
</dbReference>
<dbReference type="Gene3D" id="1.10.150.20">
    <property type="entry name" value="5' to 3' exonuclease, C-terminal subdomain"/>
    <property type="match status" value="1"/>
</dbReference>
<dbReference type="Gene3D" id="3.30.460.10">
    <property type="entry name" value="Beta Polymerase, domain 2"/>
    <property type="match status" value="1"/>
</dbReference>
<dbReference type="Pfam" id="PF02811">
    <property type="entry name" value="PHP"/>
    <property type="match status" value="1"/>
</dbReference>
<evidence type="ECO:0000259" key="4">
    <source>
        <dbReference type="SMART" id="SM00483"/>
    </source>
</evidence>
<dbReference type="InterPro" id="IPR016195">
    <property type="entry name" value="Pol/histidinol_Pase-like"/>
</dbReference>
<dbReference type="SUPFAM" id="SSF89550">
    <property type="entry name" value="PHP domain-like"/>
    <property type="match status" value="1"/>
</dbReference>
<dbReference type="Pfam" id="PF14716">
    <property type="entry name" value="HHH_8"/>
    <property type="match status" value="1"/>
</dbReference>
<dbReference type="InterPro" id="IPR043519">
    <property type="entry name" value="NT_sf"/>
</dbReference>
<dbReference type="Gene3D" id="3.30.210.10">
    <property type="entry name" value="DNA polymerase, thumb domain"/>
    <property type="match status" value="1"/>
</dbReference>
<dbReference type="PIRSF" id="PIRSF005047">
    <property type="entry name" value="UCP005047_YshC"/>
    <property type="match status" value="1"/>
</dbReference>
<evidence type="ECO:0000259" key="3">
    <source>
        <dbReference type="SMART" id="SM00481"/>
    </source>
</evidence>
<evidence type="ECO:0000256" key="1">
    <source>
        <dbReference type="ARBA" id="ARBA00022679"/>
    </source>
</evidence>
<comment type="caution">
    <text evidence="5">The sequence shown here is derived from an EMBL/GenBank/DDBJ whole genome shotgun (WGS) entry which is preliminary data.</text>
</comment>
<dbReference type="InterPro" id="IPR029398">
    <property type="entry name" value="PolB_thumb"/>
</dbReference>
<dbReference type="InterPro" id="IPR004013">
    <property type="entry name" value="PHP_dom"/>
</dbReference>
<dbReference type="SMART" id="SM00481">
    <property type="entry name" value="POLIIIAc"/>
    <property type="match status" value="1"/>
</dbReference>
<dbReference type="InterPro" id="IPR027421">
    <property type="entry name" value="DNA_pol_lamdba_lyase_dom_sf"/>
</dbReference>
<dbReference type="Gene3D" id="1.10.150.110">
    <property type="entry name" value="DNA polymerase beta, N-terminal domain-like"/>
    <property type="match status" value="1"/>
</dbReference>
<dbReference type="EMBL" id="MFJA01000080">
    <property type="protein sequence ID" value="OGG01950.1"/>
    <property type="molecule type" value="Genomic_DNA"/>
</dbReference>
<dbReference type="SUPFAM" id="SSF47802">
    <property type="entry name" value="DNA polymerase beta, N-terminal domain-like"/>
    <property type="match status" value="1"/>
</dbReference>
<dbReference type="GO" id="GO:0042578">
    <property type="term" value="F:phosphoric ester hydrolase activity"/>
    <property type="evidence" value="ECO:0007669"/>
    <property type="project" value="TreeGrafter"/>
</dbReference>
<dbReference type="GO" id="GO:0003677">
    <property type="term" value="F:DNA binding"/>
    <property type="evidence" value="ECO:0007669"/>
    <property type="project" value="InterPro"/>
</dbReference>
<dbReference type="CDD" id="cd00141">
    <property type="entry name" value="NT_POLXc"/>
    <property type="match status" value="1"/>
</dbReference>
<dbReference type="Proteomes" id="UP000176665">
    <property type="component" value="Unassembled WGS sequence"/>
</dbReference>
<dbReference type="InterPro" id="IPR003141">
    <property type="entry name" value="Pol/His_phosphatase_N"/>
</dbReference>
<dbReference type="GO" id="GO:0005829">
    <property type="term" value="C:cytosol"/>
    <property type="evidence" value="ECO:0007669"/>
    <property type="project" value="TreeGrafter"/>
</dbReference>
<evidence type="ECO:0000256" key="2">
    <source>
        <dbReference type="ARBA" id="ARBA00022695"/>
    </source>
</evidence>
<keyword evidence="2" id="KW-0548">Nucleotidyltransferase</keyword>
<proteinExistence type="predicted"/>
<gene>
    <name evidence="5" type="ORF">A2W14_01450</name>
</gene>
<sequence>MLNKFTNEEITKLFRQISAAYTIKGVNRFRIIAYDKAAETIEKSNIDVKDLWEEGRLSELPGIGQTITGHLNELFKTGKIRHFEDVFKDLPKGMLPLLDVAGFGPKKAYKLSLIFNLNNPQTVLDDLLKIAKSGKIAKLEGFGVKSESDIIESLERAKKGQVKEKRMPLPYASASALLVLDYLKKNPQTLEVYPLGSLRRQVSTIGDIDIAVSTEQPENVVQWFIKYPKKSKIIEVGPRGATILLESGQQIDLRVQYPQSFGSMLQYFTGSKSHNIHLREYAIKKGLSLSEYGIKITEKISGIKLNPENYNKKKSIYEYRREKEFYQALDLPWIAPELREDWGEIEAAQKNQLPSLIERSQIKGEVHVHSNFNLNSSHDLGASSVKELLKEAAKMNYQYLGISDHNPSFSNHTEKEIIAIMKGRKAKFEQILLSNKNIRVKLFIMLEIDILPDGQLALPDRAFDYIDAAVVSVHSSFTQDKDKMTKRIIKGLSNPKSKILAHPTGRLISKREGYDAHWQEIFDYCRSNNKALEINSYPDRLDLADSLVKRAIENRNKLIINSDSHHKDQLQLIDYGIAVARR</sequence>
<dbReference type="SUPFAM" id="SSF81301">
    <property type="entry name" value="Nucleotidyltransferase"/>
    <property type="match status" value="1"/>
</dbReference>
<organism evidence="5 6">
    <name type="scientific">Candidatus Gottesmanbacteria bacterium RBG_16_37_8</name>
    <dbReference type="NCBI Taxonomy" id="1798371"/>
    <lineage>
        <taxon>Bacteria</taxon>
        <taxon>Candidatus Gottesmaniibacteriota</taxon>
    </lineage>
</organism>
<evidence type="ECO:0000313" key="5">
    <source>
        <dbReference type="EMBL" id="OGG01950.1"/>
    </source>
</evidence>
<reference evidence="5 6" key="1">
    <citation type="journal article" date="2016" name="Nat. Commun.">
        <title>Thousands of microbial genomes shed light on interconnected biogeochemical processes in an aquifer system.</title>
        <authorList>
            <person name="Anantharaman K."/>
            <person name="Brown C.T."/>
            <person name="Hug L.A."/>
            <person name="Sharon I."/>
            <person name="Castelle C.J."/>
            <person name="Probst A.J."/>
            <person name="Thomas B.C."/>
            <person name="Singh A."/>
            <person name="Wilkins M.J."/>
            <person name="Karaoz U."/>
            <person name="Brodie E.L."/>
            <person name="Williams K.H."/>
            <person name="Hubbard S.S."/>
            <person name="Banfield J.F."/>
        </authorList>
    </citation>
    <scope>NUCLEOTIDE SEQUENCE [LARGE SCALE GENOMIC DNA]</scope>
</reference>
<feature type="domain" description="Polymerase/histidinol phosphatase N-terminal" evidence="3">
    <location>
        <begin position="364"/>
        <end position="452"/>
    </location>
</feature>
<feature type="non-terminal residue" evidence="5">
    <location>
        <position position="582"/>
    </location>
</feature>
<evidence type="ECO:0000313" key="6">
    <source>
        <dbReference type="Proteomes" id="UP000176665"/>
    </source>
</evidence>
<dbReference type="InterPro" id="IPR002054">
    <property type="entry name" value="DNA-dir_DNA_pol_X"/>
</dbReference>
<dbReference type="PANTHER" id="PTHR36928">
    <property type="entry name" value="PHOSPHATASE YCDX-RELATED"/>
    <property type="match status" value="1"/>
</dbReference>
<dbReference type="AlphaFoldDB" id="A0A1F5YP25"/>
<dbReference type="GO" id="GO:0008270">
    <property type="term" value="F:zinc ion binding"/>
    <property type="evidence" value="ECO:0007669"/>
    <property type="project" value="TreeGrafter"/>
</dbReference>
<dbReference type="InterPro" id="IPR010996">
    <property type="entry name" value="HHH_MUS81"/>
</dbReference>
<evidence type="ECO:0008006" key="7">
    <source>
        <dbReference type="Google" id="ProtNLM"/>
    </source>
</evidence>
<dbReference type="PANTHER" id="PTHR36928:SF1">
    <property type="entry name" value="PHOSPHATASE YCDX-RELATED"/>
    <property type="match status" value="1"/>
</dbReference>
<accession>A0A1F5YP25</accession>